<feature type="transmembrane region" description="Helical" evidence="2">
    <location>
        <begin position="134"/>
        <end position="156"/>
    </location>
</feature>
<evidence type="ECO:0000313" key="3">
    <source>
        <dbReference type="EMBL" id="SHI73755.1"/>
    </source>
</evidence>
<accession>A0ABY1I816</accession>
<feature type="region of interest" description="Disordered" evidence="1">
    <location>
        <begin position="36"/>
        <end position="75"/>
    </location>
</feature>
<feature type="transmembrane region" description="Helical" evidence="2">
    <location>
        <begin position="6"/>
        <end position="28"/>
    </location>
</feature>
<keyword evidence="4" id="KW-1185">Reference proteome</keyword>
<keyword evidence="2" id="KW-0472">Membrane</keyword>
<reference evidence="3 4" key="1">
    <citation type="submission" date="2016-11" db="EMBL/GenBank/DDBJ databases">
        <authorList>
            <person name="Varghese N."/>
            <person name="Submissions S."/>
        </authorList>
    </citation>
    <scope>NUCLEOTIDE SEQUENCE [LARGE SCALE GENOMIC DNA]</scope>
    <source>
        <strain evidence="3 4">PA</strain>
    </source>
</reference>
<evidence type="ECO:0008006" key="5">
    <source>
        <dbReference type="Google" id="ProtNLM"/>
    </source>
</evidence>
<keyword evidence="2" id="KW-1133">Transmembrane helix</keyword>
<evidence type="ECO:0000256" key="2">
    <source>
        <dbReference type="SAM" id="Phobius"/>
    </source>
</evidence>
<evidence type="ECO:0000313" key="4">
    <source>
        <dbReference type="Proteomes" id="UP000184390"/>
    </source>
</evidence>
<protein>
    <recommendedName>
        <fullName evidence="5">MAPEG family protein</fullName>
    </recommendedName>
</protein>
<organism evidence="3 4">
    <name type="scientific">Actinomyces denticolens</name>
    <dbReference type="NCBI Taxonomy" id="52767"/>
    <lineage>
        <taxon>Bacteria</taxon>
        <taxon>Bacillati</taxon>
        <taxon>Actinomycetota</taxon>
        <taxon>Actinomycetes</taxon>
        <taxon>Actinomycetales</taxon>
        <taxon>Actinomycetaceae</taxon>
        <taxon>Actinomyces</taxon>
    </lineage>
</organism>
<keyword evidence="2" id="KW-0812">Transmembrane</keyword>
<proteinExistence type="predicted"/>
<comment type="caution">
    <text evidence="3">The sequence shown here is derived from an EMBL/GenBank/DDBJ whole genome shotgun (WGS) entry which is preliminary data.</text>
</comment>
<sequence>MSIEAVLSGFAAFIASAAGGWLFVRLLLAFARVPERSGGRASSPDGRRVPLLKPRAGQGGQRRSSLGDGPVGESGDRANEELLRGGAMIGVLERIAITGAVLAGQGTWIAGVIAVKGLGRWADLKDKPGSTERFIIGTLASMIWAVFCGSCGRMAIGSFAC</sequence>
<dbReference type="Proteomes" id="UP000184390">
    <property type="component" value="Unassembled WGS sequence"/>
</dbReference>
<dbReference type="RefSeq" id="WP_073452278.1">
    <property type="nucleotide sequence ID" value="NZ_BDIO01000003.1"/>
</dbReference>
<dbReference type="EMBL" id="FQYL01000004">
    <property type="protein sequence ID" value="SHI73755.1"/>
    <property type="molecule type" value="Genomic_DNA"/>
</dbReference>
<name>A0ABY1I816_9ACTO</name>
<feature type="transmembrane region" description="Helical" evidence="2">
    <location>
        <begin position="95"/>
        <end position="114"/>
    </location>
</feature>
<evidence type="ECO:0000256" key="1">
    <source>
        <dbReference type="SAM" id="MobiDB-lite"/>
    </source>
</evidence>
<gene>
    <name evidence="3" type="ORF">SAMN05216246_104155</name>
</gene>